<protein>
    <recommendedName>
        <fullName evidence="3">Stage II sporulation protein M</fullName>
    </recommendedName>
</protein>
<keyword evidence="1" id="KW-0472">Membrane</keyword>
<proteinExistence type="predicted"/>
<feature type="transmembrane region" description="Helical" evidence="1">
    <location>
        <begin position="85"/>
        <end position="104"/>
    </location>
</feature>
<organism evidence="2">
    <name type="scientific">marine sediment metagenome</name>
    <dbReference type="NCBI Taxonomy" id="412755"/>
    <lineage>
        <taxon>unclassified sequences</taxon>
        <taxon>metagenomes</taxon>
        <taxon>ecological metagenomes</taxon>
    </lineage>
</organism>
<feature type="transmembrane region" description="Helical" evidence="1">
    <location>
        <begin position="59"/>
        <end position="79"/>
    </location>
</feature>
<sequence length="171" mass="19689">MVKQYFLIFIKSLLILLAGAAVGFIFFYFFKDVSVFIIDKFKILQGVFGIRQYREGMSFNYVFLAIFLGNLLSTIGYFTLGFLRASLPISFISGLFIIIFLLTGTIRHGISLPMEVIILSSIEMFYRVMALATGEYISRNKFKNKTIPITSMVIIFIMFISAVFYELYQIF</sequence>
<name>X1KRB4_9ZZZZ</name>
<dbReference type="EMBL" id="BARV01000064">
    <property type="protein sequence ID" value="GAH92699.1"/>
    <property type="molecule type" value="Genomic_DNA"/>
</dbReference>
<gene>
    <name evidence="2" type="ORF">S06H3_00384</name>
</gene>
<feature type="transmembrane region" description="Helical" evidence="1">
    <location>
        <begin position="149"/>
        <end position="168"/>
    </location>
</feature>
<feature type="transmembrane region" description="Helical" evidence="1">
    <location>
        <begin position="6"/>
        <end position="30"/>
    </location>
</feature>
<evidence type="ECO:0000256" key="1">
    <source>
        <dbReference type="SAM" id="Phobius"/>
    </source>
</evidence>
<dbReference type="AlphaFoldDB" id="X1KRB4"/>
<evidence type="ECO:0000313" key="2">
    <source>
        <dbReference type="EMBL" id="GAH92699.1"/>
    </source>
</evidence>
<comment type="caution">
    <text evidence="2">The sequence shown here is derived from an EMBL/GenBank/DDBJ whole genome shotgun (WGS) entry which is preliminary data.</text>
</comment>
<keyword evidence="1" id="KW-1133">Transmembrane helix</keyword>
<accession>X1KRB4</accession>
<keyword evidence="1" id="KW-0812">Transmembrane</keyword>
<evidence type="ECO:0008006" key="3">
    <source>
        <dbReference type="Google" id="ProtNLM"/>
    </source>
</evidence>
<reference evidence="2" key="1">
    <citation type="journal article" date="2014" name="Front. Microbiol.">
        <title>High frequency of phylogenetically diverse reductive dehalogenase-homologous genes in deep subseafloor sedimentary metagenomes.</title>
        <authorList>
            <person name="Kawai M."/>
            <person name="Futagami T."/>
            <person name="Toyoda A."/>
            <person name="Takaki Y."/>
            <person name="Nishi S."/>
            <person name="Hori S."/>
            <person name="Arai W."/>
            <person name="Tsubouchi T."/>
            <person name="Morono Y."/>
            <person name="Uchiyama I."/>
            <person name="Ito T."/>
            <person name="Fujiyama A."/>
            <person name="Inagaki F."/>
            <person name="Takami H."/>
        </authorList>
    </citation>
    <scope>NUCLEOTIDE SEQUENCE</scope>
    <source>
        <strain evidence="2">Expedition CK06-06</strain>
    </source>
</reference>